<name>A0A1H6T2R9_9FIRM</name>
<proteinExistence type="predicted"/>
<organism evidence="1 2">
    <name type="scientific">Sharpea azabuensis</name>
    <dbReference type="NCBI Taxonomy" id="322505"/>
    <lineage>
        <taxon>Bacteria</taxon>
        <taxon>Bacillati</taxon>
        <taxon>Bacillota</taxon>
        <taxon>Erysipelotrichia</taxon>
        <taxon>Erysipelotrichales</taxon>
        <taxon>Coprobacillaceae</taxon>
        <taxon>Sharpea</taxon>
    </lineage>
</organism>
<dbReference type="Proteomes" id="UP000183028">
    <property type="component" value="Unassembled WGS sequence"/>
</dbReference>
<keyword evidence="2" id="KW-1185">Reference proteome</keyword>
<reference evidence="2" key="1">
    <citation type="submission" date="2016-10" db="EMBL/GenBank/DDBJ databases">
        <authorList>
            <person name="Varghese N."/>
            <person name="Submissions S."/>
        </authorList>
    </citation>
    <scope>NUCLEOTIDE SEQUENCE [LARGE SCALE GENOMIC DNA]</scope>
    <source>
        <strain evidence="2">DSM 20406</strain>
    </source>
</reference>
<dbReference type="RefSeq" id="WP_156032138.1">
    <property type="nucleotide sequence ID" value="NZ_CACWHD010000020.1"/>
</dbReference>
<evidence type="ECO:0000313" key="2">
    <source>
        <dbReference type="Proteomes" id="UP000183028"/>
    </source>
</evidence>
<dbReference type="GeneID" id="54121403"/>
<gene>
    <name evidence="1" type="ORF">SAMN04487834_10189</name>
</gene>
<sequence length="50" mass="5963">MVKNRSELKHRDIYLNQLVAFQKIVLTLHKLIDDDIEGIVIKDIMDWLVE</sequence>
<dbReference type="EMBL" id="FNYK01000018">
    <property type="protein sequence ID" value="SEI70545.1"/>
    <property type="molecule type" value="Genomic_DNA"/>
</dbReference>
<dbReference type="STRING" id="322505.SAMN04487836_10485"/>
<evidence type="ECO:0000313" key="1">
    <source>
        <dbReference type="EMBL" id="SEI70545.1"/>
    </source>
</evidence>
<accession>A0A1H6T2R9</accession>
<protein>
    <submittedName>
        <fullName evidence="1">Uncharacterized protein</fullName>
    </submittedName>
</protein>
<dbReference type="AlphaFoldDB" id="A0A1H6T2R9"/>